<evidence type="ECO:0000256" key="3">
    <source>
        <dbReference type="ARBA" id="ARBA00022692"/>
    </source>
</evidence>
<evidence type="ECO:0000256" key="5">
    <source>
        <dbReference type="ARBA" id="ARBA00022989"/>
    </source>
</evidence>
<evidence type="ECO:0000256" key="6">
    <source>
        <dbReference type="ARBA" id="ARBA00023034"/>
    </source>
</evidence>
<organism evidence="12 13">
    <name type="scientific">Golovinomyces cichoracearum</name>
    <dbReference type="NCBI Taxonomy" id="62708"/>
    <lineage>
        <taxon>Eukaryota</taxon>
        <taxon>Fungi</taxon>
        <taxon>Dikarya</taxon>
        <taxon>Ascomycota</taxon>
        <taxon>Pezizomycotina</taxon>
        <taxon>Leotiomycetes</taxon>
        <taxon>Erysiphales</taxon>
        <taxon>Erysiphaceae</taxon>
        <taxon>Golovinomyces</taxon>
    </lineage>
</organism>
<evidence type="ECO:0000313" key="12">
    <source>
        <dbReference type="EMBL" id="RKF74035.1"/>
    </source>
</evidence>
<keyword evidence="7 10" id="KW-0472">Membrane</keyword>
<evidence type="ECO:0000313" key="13">
    <source>
        <dbReference type="Proteomes" id="UP000285326"/>
    </source>
</evidence>
<evidence type="ECO:0000256" key="9">
    <source>
        <dbReference type="SAM" id="MobiDB-lite"/>
    </source>
</evidence>
<dbReference type="SUPFAM" id="SSF58038">
    <property type="entry name" value="SNARE fusion complex"/>
    <property type="match status" value="1"/>
</dbReference>
<accession>A0A420IHM1</accession>
<dbReference type="GO" id="GO:0000139">
    <property type="term" value="C:Golgi membrane"/>
    <property type="evidence" value="ECO:0007669"/>
    <property type="project" value="UniProtKB-SubCell"/>
</dbReference>
<dbReference type="PANTHER" id="PTHR12791">
    <property type="entry name" value="GOLGI SNARE BET1-RELATED"/>
    <property type="match status" value="1"/>
</dbReference>
<keyword evidence="2" id="KW-0813">Transport</keyword>
<keyword evidence="6" id="KW-0333">Golgi apparatus</keyword>
<dbReference type="EMBL" id="MCBS01024159">
    <property type="protein sequence ID" value="RKF74035.1"/>
    <property type="molecule type" value="Genomic_DNA"/>
</dbReference>
<feature type="transmembrane region" description="Helical" evidence="10">
    <location>
        <begin position="167"/>
        <end position="186"/>
    </location>
</feature>
<dbReference type="InterPro" id="IPR039899">
    <property type="entry name" value="BET1_SNARE"/>
</dbReference>
<dbReference type="AlphaFoldDB" id="A0A420IHM1"/>
<dbReference type="GO" id="GO:0015031">
    <property type="term" value="P:protein transport"/>
    <property type="evidence" value="ECO:0007669"/>
    <property type="project" value="UniProtKB-KW"/>
</dbReference>
<evidence type="ECO:0000256" key="1">
    <source>
        <dbReference type="ARBA" id="ARBA00004394"/>
    </source>
</evidence>
<evidence type="ECO:0000256" key="7">
    <source>
        <dbReference type="ARBA" id="ARBA00023136"/>
    </source>
</evidence>
<comment type="subcellular location">
    <subcellularLocation>
        <location evidence="8">Endomembrane system</location>
        <topology evidence="8">Single-pass type IV membrane protein</topology>
    </subcellularLocation>
    <subcellularLocation>
        <location evidence="1">Golgi apparatus membrane</location>
    </subcellularLocation>
</comment>
<evidence type="ECO:0000259" key="11">
    <source>
        <dbReference type="PROSITE" id="PS50192"/>
    </source>
</evidence>
<feature type="region of interest" description="Disordered" evidence="9">
    <location>
        <begin position="1"/>
        <end position="60"/>
    </location>
</feature>
<evidence type="ECO:0000256" key="2">
    <source>
        <dbReference type="ARBA" id="ARBA00022448"/>
    </source>
</evidence>
<evidence type="ECO:0000256" key="10">
    <source>
        <dbReference type="SAM" id="Phobius"/>
    </source>
</evidence>
<feature type="compositionally biased region" description="Polar residues" evidence="9">
    <location>
        <begin position="1"/>
        <end position="10"/>
    </location>
</feature>
<dbReference type="InterPro" id="IPR000727">
    <property type="entry name" value="T_SNARE_dom"/>
</dbReference>
<name>A0A420IHM1_9PEZI</name>
<evidence type="ECO:0000256" key="4">
    <source>
        <dbReference type="ARBA" id="ARBA00022927"/>
    </source>
</evidence>
<keyword evidence="4" id="KW-0653">Protein transport</keyword>
<protein>
    <submittedName>
        <fullName evidence="12">Protein transport protein BET1</fullName>
    </submittedName>
</protein>
<sequence length="189" mass="21438">MTRFGTSSLHQPPDPRKALFENYQPAPRIPSESKSRRSPIATSGRYEIGNESVQNGRQNFGYRGSSMNNWSEKEINESTIGFRAAKPNERGQYSDAILSSLESQNDSEVESMIGKVRQLKSMTIAIGDEIRQSSALAEMMNERFEGTRVRIKGTMSRMLVMAQTTGVGWKAWLAFFTAVILLFWWVRLF</sequence>
<keyword evidence="5 10" id="KW-1133">Transmembrane helix</keyword>
<reference evidence="12 13" key="1">
    <citation type="journal article" date="2018" name="BMC Genomics">
        <title>Comparative genome analyses reveal sequence features reflecting distinct modes of host-adaptation between dicot and monocot powdery mildew.</title>
        <authorList>
            <person name="Wu Y."/>
            <person name="Ma X."/>
            <person name="Pan Z."/>
            <person name="Kale S.D."/>
            <person name="Song Y."/>
            <person name="King H."/>
            <person name="Zhang Q."/>
            <person name="Presley C."/>
            <person name="Deng X."/>
            <person name="Wei C.I."/>
            <person name="Xiao S."/>
        </authorList>
    </citation>
    <scope>NUCLEOTIDE SEQUENCE [LARGE SCALE GENOMIC DNA]</scope>
    <source>
        <strain evidence="12">UMSG1</strain>
    </source>
</reference>
<dbReference type="CDD" id="cd15853">
    <property type="entry name" value="SNARE_Bet1"/>
    <property type="match status" value="1"/>
</dbReference>
<keyword evidence="3 10" id="KW-0812">Transmembrane</keyword>
<evidence type="ECO:0000256" key="8">
    <source>
        <dbReference type="ARBA" id="ARBA00046280"/>
    </source>
</evidence>
<comment type="caution">
    <text evidence="12">The sequence shown here is derived from an EMBL/GenBank/DDBJ whole genome shotgun (WGS) entry which is preliminary data.</text>
</comment>
<dbReference type="Proteomes" id="UP000285326">
    <property type="component" value="Unassembled WGS sequence"/>
</dbReference>
<proteinExistence type="predicted"/>
<dbReference type="Gene3D" id="1.20.5.110">
    <property type="match status" value="1"/>
</dbReference>
<dbReference type="PROSITE" id="PS50192">
    <property type="entry name" value="T_SNARE"/>
    <property type="match status" value="1"/>
</dbReference>
<gene>
    <name evidence="12" type="ORF">GcM1_241057</name>
</gene>
<feature type="domain" description="T-SNARE coiled-coil homology" evidence="11">
    <location>
        <begin position="99"/>
        <end position="161"/>
    </location>
</feature>